<reference evidence="2" key="1">
    <citation type="journal article" date="2019" name="Sci. Rep.">
        <title>Draft genome of Tanacetum cinerariifolium, the natural source of mosquito coil.</title>
        <authorList>
            <person name="Yamashiro T."/>
            <person name="Shiraishi A."/>
            <person name="Satake H."/>
            <person name="Nakayama K."/>
        </authorList>
    </citation>
    <scope>NUCLEOTIDE SEQUENCE</scope>
</reference>
<proteinExistence type="predicted"/>
<evidence type="ECO:0000313" key="2">
    <source>
        <dbReference type="EMBL" id="GFD42645.1"/>
    </source>
</evidence>
<comment type="caution">
    <text evidence="2">The sequence shown here is derived from an EMBL/GenBank/DDBJ whole genome shotgun (WGS) entry which is preliminary data.</text>
</comment>
<organism evidence="2">
    <name type="scientific">Tanacetum cinerariifolium</name>
    <name type="common">Dalmatian daisy</name>
    <name type="synonym">Chrysanthemum cinerariifolium</name>
    <dbReference type="NCBI Taxonomy" id="118510"/>
    <lineage>
        <taxon>Eukaryota</taxon>
        <taxon>Viridiplantae</taxon>
        <taxon>Streptophyta</taxon>
        <taxon>Embryophyta</taxon>
        <taxon>Tracheophyta</taxon>
        <taxon>Spermatophyta</taxon>
        <taxon>Magnoliopsida</taxon>
        <taxon>eudicotyledons</taxon>
        <taxon>Gunneridae</taxon>
        <taxon>Pentapetalae</taxon>
        <taxon>asterids</taxon>
        <taxon>campanulids</taxon>
        <taxon>Asterales</taxon>
        <taxon>Asteraceae</taxon>
        <taxon>Asteroideae</taxon>
        <taxon>Anthemideae</taxon>
        <taxon>Anthemidinae</taxon>
        <taxon>Tanacetum</taxon>
    </lineage>
</organism>
<sequence length="149" mass="16243">RRIQELLMILQQTCPRIAEQGTKPVAVTPKNQNQQVRRTSQITKSGKPSVDTSTSPNIDSNTPVLSSTGVALAYSASGSQSKDNTKKNRIRRALKNTKETKLEDHPRKVKFKLNRASVVDSRSSSSVIKSVSNVNANLKCASCNGCLFA</sequence>
<dbReference type="AlphaFoldDB" id="A0A699W3Z4"/>
<name>A0A699W3Z4_TANCI</name>
<feature type="non-terminal residue" evidence="2">
    <location>
        <position position="1"/>
    </location>
</feature>
<accession>A0A699W3Z4</accession>
<protein>
    <submittedName>
        <fullName evidence="2">Uncharacterized protein</fullName>
    </submittedName>
</protein>
<dbReference type="EMBL" id="BKCJ011579310">
    <property type="protein sequence ID" value="GFD42645.1"/>
    <property type="molecule type" value="Genomic_DNA"/>
</dbReference>
<feature type="region of interest" description="Disordered" evidence="1">
    <location>
        <begin position="21"/>
        <end position="99"/>
    </location>
</feature>
<evidence type="ECO:0000256" key="1">
    <source>
        <dbReference type="SAM" id="MobiDB-lite"/>
    </source>
</evidence>
<feature type="compositionally biased region" description="Polar residues" evidence="1">
    <location>
        <begin position="29"/>
        <end position="69"/>
    </location>
</feature>
<gene>
    <name evidence="2" type="ORF">Tci_914614</name>
</gene>
<feature type="non-terminal residue" evidence="2">
    <location>
        <position position="149"/>
    </location>
</feature>